<sequence length="132" mass="15564">MTAINTIFKEVLEDIIPTQRELTLINDIIKQLKRLLDEKAQQLNISYTKIEPQGSTGIKQTQLKNDFDIDLFVGLNYELYKPKYEGLSKNKLKKESKKDFLNLCNNWIKKSLIAKEFRNPLFRQRFCHRSNG</sequence>
<evidence type="ECO:0000313" key="1">
    <source>
        <dbReference type="EMBL" id="GAH64623.1"/>
    </source>
</evidence>
<protein>
    <recommendedName>
        <fullName evidence="2">Polymerase nucleotidyl transferase domain-containing protein</fullName>
    </recommendedName>
</protein>
<dbReference type="Gene3D" id="3.30.460.10">
    <property type="entry name" value="Beta Polymerase, domain 2"/>
    <property type="match status" value="1"/>
</dbReference>
<proteinExistence type="predicted"/>
<comment type="caution">
    <text evidence="1">The sequence shown here is derived from an EMBL/GenBank/DDBJ whole genome shotgun (WGS) entry which is preliminary data.</text>
</comment>
<evidence type="ECO:0008006" key="2">
    <source>
        <dbReference type="Google" id="ProtNLM"/>
    </source>
</evidence>
<gene>
    <name evidence="1" type="ORF">S03H2_54185</name>
</gene>
<dbReference type="InterPro" id="IPR043519">
    <property type="entry name" value="NT_sf"/>
</dbReference>
<dbReference type="AlphaFoldDB" id="X1J4C7"/>
<dbReference type="SUPFAM" id="SSF81301">
    <property type="entry name" value="Nucleotidyltransferase"/>
    <property type="match status" value="1"/>
</dbReference>
<reference evidence="1" key="1">
    <citation type="journal article" date="2014" name="Front. Microbiol.">
        <title>High frequency of phylogenetically diverse reductive dehalogenase-homologous genes in deep subseafloor sedimentary metagenomes.</title>
        <authorList>
            <person name="Kawai M."/>
            <person name="Futagami T."/>
            <person name="Toyoda A."/>
            <person name="Takaki Y."/>
            <person name="Nishi S."/>
            <person name="Hori S."/>
            <person name="Arai W."/>
            <person name="Tsubouchi T."/>
            <person name="Morono Y."/>
            <person name="Uchiyama I."/>
            <person name="Ito T."/>
            <person name="Fujiyama A."/>
            <person name="Inagaki F."/>
            <person name="Takami H."/>
        </authorList>
    </citation>
    <scope>NUCLEOTIDE SEQUENCE</scope>
    <source>
        <strain evidence="1">Expedition CK06-06</strain>
    </source>
</reference>
<accession>X1J4C7</accession>
<dbReference type="EMBL" id="BARU01034528">
    <property type="protein sequence ID" value="GAH64623.1"/>
    <property type="molecule type" value="Genomic_DNA"/>
</dbReference>
<organism evidence="1">
    <name type="scientific">marine sediment metagenome</name>
    <dbReference type="NCBI Taxonomy" id="412755"/>
    <lineage>
        <taxon>unclassified sequences</taxon>
        <taxon>metagenomes</taxon>
        <taxon>ecological metagenomes</taxon>
    </lineage>
</organism>
<name>X1J4C7_9ZZZZ</name>